<organism evidence="1 2">
    <name type="scientific">Periconia digitata</name>
    <dbReference type="NCBI Taxonomy" id="1303443"/>
    <lineage>
        <taxon>Eukaryota</taxon>
        <taxon>Fungi</taxon>
        <taxon>Dikarya</taxon>
        <taxon>Ascomycota</taxon>
        <taxon>Pezizomycotina</taxon>
        <taxon>Dothideomycetes</taxon>
        <taxon>Pleosporomycetidae</taxon>
        <taxon>Pleosporales</taxon>
        <taxon>Massarineae</taxon>
        <taxon>Periconiaceae</taxon>
        <taxon>Periconia</taxon>
    </lineage>
</organism>
<name>A0A9W4UFS1_9PLEO</name>
<dbReference type="EMBL" id="CAOQHR010000005">
    <property type="protein sequence ID" value="CAI6335185.1"/>
    <property type="molecule type" value="Genomic_DNA"/>
</dbReference>
<dbReference type="AlphaFoldDB" id="A0A9W4UFS1"/>
<reference evidence="1" key="1">
    <citation type="submission" date="2023-01" db="EMBL/GenBank/DDBJ databases">
        <authorList>
            <person name="Van Ghelder C."/>
            <person name="Rancurel C."/>
        </authorList>
    </citation>
    <scope>NUCLEOTIDE SEQUENCE</scope>
    <source>
        <strain evidence="1">CNCM I-4278</strain>
    </source>
</reference>
<accession>A0A9W4UFS1</accession>
<evidence type="ECO:0000313" key="2">
    <source>
        <dbReference type="Proteomes" id="UP001152607"/>
    </source>
</evidence>
<comment type="caution">
    <text evidence="1">The sequence shown here is derived from an EMBL/GenBank/DDBJ whole genome shotgun (WGS) entry which is preliminary data.</text>
</comment>
<keyword evidence="2" id="KW-1185">Reference proteome</keyword>
<dbReference type="Proteomes" id="UP001152607">
    <property type="component" value="Unassembled WGS sequence"/>
</dbReference>
<proteinExistence type="predicted"/>
<evidence type="ECO:0000313" key="1">
    <source>
        <dbReference type="EMBL" id="CAI6335185.1"/>
    </source>
</evidence>
<sequence length="88" mass="10105">MIVMLAVFPHQGIEEDGTTLLIQDSRLPFVRHTYWFEANVAALNVLRFEAMHWQHYVKAKTGKGPEQMATILGICARTLPERTRQRPA</sequence>
<gene>
    <name evidence="1" type="ORF">PDIGIT_LOCUS8264</name>
</gene>
<protein>
    <submittedName>
        <fullName evidence="1">Uncharacterized protein</fullName>
    </submittedName>
</protein>